<evidence type="ECO:0000259" key="6">
    <source>
        <dbReference type="PROSITE" id="PS50048"/>
    </source>
</evidence>
<evidence type="ECO:0000313" key="7">
    <source>
        <dbReference type="EMBL" id="KAF2673845.1"/>
    </source>
</evidence>
<keyword evidence="4" id="KW-0804">Transcription</keyword>
<dbReference type="PROSITE" id="PS00463">
    <property type="entry name" value="ZN2_CY6_FUNGAL_1"/>
    <property type="match status" value="1"/>
</dbReference>
<evidence type="ECO:0000256" key="5">
    <source>
        <dbReference type="ARBA" id="ARBA00023242"/>
    </source>
</evidence>
<proteinExistence type="predicted"/>
<dbReference type="InterPro" id="IPR036864">
    <property type="entry name" value="Zn2-C6_fun-type_DNA-bd_sf"/>
</dbReference>
<dbReference type="OrthoDB" id="4216928at2759"/>
<dbReference type="GO" id="GO:0008270">
    <property type="term" value="F:zinc ion binding"/>
    <property type="evidence" value="ECO:0007669"/>
    <property type="project" value="InterPro"/>
</dbReference>
<evidence type="ECO:0000256" key="2">
    <source>
        <dbReference type="ARBA" id="ARBA00022833"/>
    </source>
</evidence>
<gene>
    <name evidence="7" type="ORF">BT63DRAFT_167793</name>
</gene>
<evidence type="ECO:0000256" key="4">
    <source>
        <dbReference type="ARBA" id="ARBA00023163"/>
    </source>
</evidence>
<evidence type="ECO:0000256" key="3">
    <source>
        <dbReference type="ARBA" id="ARBA00023015"/>
    </source>
</evidence>
<dbReference type="CDD" id="cd00067">
    <property type="entry name" value="GAL4"/>
    <property type="match status" value="1"/>
</dbReference>
<evidence type="ECO:0000313" key="8">
    <source>
        <dbReference type="Proteomes" id="UP000799302"/>
    </source>
</evidence>
<keyword evidence="3" id="KW-0805">Transcription regulation</keyword>
<keyword evidence="2" id="KW-0862">Zinc</keyword>
<dbReference type="GO" id="GO:0000981">
    <property type="term" value="F:DNA-binding transcription factor activity, RNA polymerase II-specific"/>
    <property type="evidence" value="ECO:0007669"/>
    <property type="project" value="InterPro"/>
</dbReference>
<name>A0A6A6UNI6_9PEZI</name>
<protein>
    <recommendedName>
        <fullName evidence="6">Zn(2)-C6 fungal-type domain-containing protein</fullName>
    </recommendedName>
</protein>
<dbReference type="Proteomes" id="UP000799302">
    <property type="component" value="Unassembled WGS sequence"/>
</dbReference>
<dbReference type="Gene3D" id="4.10.240.10">
    <property type="entry name" value="Zn(2)-C6 fungal-type DNA-binding domain"/>
    <property type="match status" value="1"/>
</dbReference>
<reference evidence="7" key="1">
    <citation type="journal article" date="2020" name="Stud. Mycol.">
        <title>101 Dothideomycetes genomes: a test case for predicting lifestyles and emergence of pathogens.</title>
        <authorList>
            <person name="Haridas S."/>
            <person name="Albert R."/>
            <person name="Binder M."/>
            <person name="Bloem J."/>
            <person name="Labutti K."/>
            <person name="Salamov A."/>
            <person name="Andreopoulos B."/>
            <person name="Baker S."/>
            <person name="Barry K."/>
            <person name="Bills G."/>
            <person name="Bluhm B."/>
            <person name="Cannon C."/>
            <person name="Castanera R."/>
            <person name="Culley D."/>
            <person name="Daum C."/>
            <person name="Ezra D."/>
            <person name="Gonzalez J."/>
            <person name="Henrissat B."/>
            <person name="Kuo A."/>
            <person name="Liang C."/>
            <person name="Lipzen A."/>
            <person name="Lutzoni F."/>
            <person name="Magnuson J."/>
            <person name="Mondo S."/>
            <person name="Nolan M."/>
            <person name="Ohm R."/>
            <person name="Pangilinan J."/>
            <person name="Park H.-J."/>
            <person name="Ramirez L."/>
            <person name="Alfaro M."/>
            <person name="Sun H."/>
            <person name="Tritt A."/>
            <person name="Yoshinaga Y."/>
            <person name="Zwiers L.-H."/>
            <person name="Turgeon B."/>
            <person name="Goodwin S."/>
            <person name="Spatafora J."/>
            <person name="Crous P."/>
            <person name="Grigoriev I."/>
        </authorList>
    </citation>
    <scope>NUCLEOTIDE SEQUENCE</scope>
    <source>
        <strain evidence="7">CBS 115976</strain>
    </source>
</reference>
<keyword evidence="8" id="KW-1185">Reference proteome</keyword>
<evidence type="ECO:0000256" key="1">
    <source>
        <dbReference type="ARBA" id="ARBA00022723"/>
    </source>
</evidence>
<dbReference type="InterPro" id="IPR001138">
    <property type="entry name" value="Zn2Cys6_DnaBD"/>
</dbReference>
<dbReference type="EMBL" id="MU004231">
    <property type="protein sequence ID" value="KAF2673845.1"/>
    <property type="molecule type" value="Genomic_DNA"/>
</dbReference>
<dbReference type="PROSITE" id="PS50048">
    <property type="entry name" value="ZN2_CY6_FUNGAL_2"/>
    <property type="match status" value="1"/>
</dbReference>
<dbReference type="PANTHER" id="PTHR47660:SF3">
    <property type="entry name" value="FINGER DOMAIN PROTEIN, PUTATIVE (AFU_ORTHOLOGUE AFUA_4G03310)-RELATED"/>
    <property type="match status" value="1"/>
</dbReference>
<dbReference type="Pfam" id="PF00172">
    <property type="entry name" value="Zn_clus"/>
    <property type="match status" value="1"/>
</dbReference>
<dbReference type="SUPFAM" id="SSF57701">
    <property type="entry name" value="Zn2/Cys6 DNA-binding domain"/>
    <property type="match status" value="1"/>
</dbReference>
<keyword evidence="1" id="KW-0479">Metal-binding</keyword>
<feature type="domain" description="Zn(2)-C6 fungal-type" evidence="6">
    <location>
        <begin position="7"/>
        <end position="37"/>
    </location>
</feature>
<keyword evidence="5" id="KW-0539">Nucleus</keyword>
<accession>A0A6A6UNI6</accession>
<organism evidence="7 8">
    <name type="scientific">Microthyrium microscopicum</name>
    <dbReference type="NCBI Taxonomy" id="703497"/>
    <lineage>
        <taxon>Eukaryota</taxon>
        <taxon>Fungi</taxon>
        <taxon>Dikarya</taxon>
        <taxon>Ascomycota</taxon>
        <taxon>Pezizomycotina</taxon>
        <taxon>Dothideomycetes</taxon>
        <taxon>Dothideomycetes incertae sedis</taxon>
        <taxon>Microthyriales</taxon>
        <taxon>Microthyriaceae</taxon>
        <taxon>Microthyrium</taxon>
    </lineage>
</organism>
<sequence>MPTLRKACTNCTTSKRKCVVRNPKCVRCSEKNLECVYDLDPLLTPPTKNERLLAFGFHPSSHKTLGRCILRNIQLRAPGCDPTISVPGGKHILDMVRLGFGTVPELLKRVKPASFVHPKLQISNKINPIATLVEQGAWGVCSQSFMRLKQTDIKMVSATEALTALQALLVHLAESLFSTCPGEQEQADQSLTLLSDWTQNLLALVDIGMPQCQSSWQNWLLAESIRRTIFMAYVLNLSVIGYKHGYCPYWLFTESLPFDARPGLWMAESPQAWIGAANVTNGDEVGEQLSSYHEFAESFRGQTIPDFGGDAFLTLVTYAHNGPGGN</sequence>
<dbReference type="AlphaFoldDB" id="A0A6A6UNI6"/>
<dbReference type="PANTHER" id="PTHR47660">
    <property type="entry name" value="TRANSCRIPTION FACTOR WITH C2H2 AND ZN(2)-CYS(6) DNA BINDING DOMAIN (EUROFUNG)-RELATED-RELATED"/>
    <property type="match status" value="1"/>
</dbReference>
<dbReference type="SMART" id="SM00066">
    <property type="entry name" value="GAL4"/>
    <property type="match status" value="1"/>
</dbReference>